<evidence type="ECO:0000259" key="2">
    <source>
        <dbReference type="Pfam" id="PF14111"/>
    </source>
</evidence>
<dbReference type="PANTHER" id="PTHR31286">
    <property type="entry name" value="GLYCINE-RICH CELL WALL STRUCTURAL PROTEIN 1.8-LIKE"/>
    <property type="match status" value="1"/>
</dbReference>
<name>A0A6A2WBE3_HIBSY</name>
<dbReference type="PANTHER" id="PTHR31286:SF99">
    <property type="entry name" value="DUF4283 DOMAIN-CONTAINING PROTEIN"/>
    <property type="match status" value="1"/>
</dbReference>
<dbReference type="Pfam" id="PF14111">
    <property type="entry name" value="DUF4283"/>
    <property type="match status" value="1"/>
</dbReference>
<dbReference type="OrthoDB" id="1435853at2759"/>
<organism evidence="3 4">
    <name type="scientific">Hibiscus syriacus</name>
    <name type="common">Rose of Sharon</name>
    <dbReference type="NCBI Taxonomy" id="106335"/>
    <lineage>
        <taxon>Eukaryota</taxon>
        <taxon>Viridiplantae</taxon>
        <taxon>Streptophyta</taxon>
        <taxon>Embryophyta</taxon>
        <taxon>Tracheophyta</taxon>
        <taxon>Spermatophyta</taxon>
        <taxon>Magnoliopsida</taxon>
        <taxon>eudicotyledons</taxon>
        <taxon>Gunneridae</taxon>
        <taxon>Pentapetalae</taxon>
        <taxon>rosids</taxon>
        <taxon>malvids</taxon>
        <taxon>Malvales</taxon>
        <taxon>Malvaceae</taxon>
        <taxon>Malvoideae</taxon>
        <taxon>Hibiscus</taxon>
    </lineage>
</organism>
<dbReference type="InterPro" id="IPR025558">
    <property type="entry name" value="DUF4283"/>
</dbReference>
<reference evidence="3" key="1">
    <citation type="submission" date="2019-09" db="EMBL/GenBank/DDBJ databases">
        <title>Draft genome information of white flower Hibiscus syriacus.</title>
        <authorList>
            <person name="Kim Y.-M."/>
        </authorList>
    </citation>
    <scope>NUCLEOTIDE SEQUENCE [LARGE SCALE GENOMIC DNA]</scope>
    <source>
        <strain evidence="3">YM2019G1</strain>
    </source>
</reference>
<keyword evidence="4" id="KW-1185">Reference proteome</keyword>
<evidence type="ECO:0000256" key="1">
    <source>
        <dbReference type="SAM" id="MobiDB-lite"/>
    </source>
</evidence>
<sequence>MNRENAQEEQRATKKAKNREIAMEDIEANQPTGNIQTEEGTQEVNEANKDPPKSPERISYVAMVASGSNYKKNPPVKMPEEEIVFQEGDIIMDNSGDFPRISFSKRIHDLIDQNMKQVIITRLLGKKIEYKALINRIYALWNPIGNFNLIDLENDYFLVKFENNEDYTRVLTDGHWMIYGSYLTVQPWSRNLSTSEKHPSQVIAWLCLPGLPYKYYNTMLIRTIANTIGRVIKIDYNTKAGERGNLPELQLL</sequence>
<dbReference type="AlphaFoldDB" id="A0A6A2WBE3"/>
<dbReference type="Proteomes" id="UP000436088">
    <property type="component" value="Unassembled WGS sequence"/>
</dbReference>
<gene>
    <name evidence="3" type="ORF">F3Y22_tig00117032pilonHSYRG00090</name>
</gene>
<proteinExistence type="predicted"/>
<dbReference type="EMBL" id="VEPZ02001781">
    <property type="protein sequence ID" value="KAE8655312.1"/>
    <property type="molecule type" value="Genomic_DNA"/>
</dbReference>
<evidence type="ECO:0000313" key="4">
    <source>
        <dbReference type="Proteomes" id="UP000436088"/>
    </source>
</evidence>
<feature type="domain" description="DUF4283" evidence="2">
    <location>
        <begin position="113"/>
        <end position="194"/>
    </location>
</feature>
<evidence type="ECO:0000313" key="3">
    <source>
        <dbReference type="EMBL" id="KAE8655312.1"/>
    </source>
</evidence>
<feature type="region of interest" description="Disordered" evidence="1">
    <location>
        <begin position="1"/>
        <end position="55"/>
    </location>
</feature>
<accession>A0A6A2WBE3</accession>
<protein>
    <recommendedName>
        <fullName evidence="2">DUF4283 domain-containing protein</fullName>
    </recommendedName>
</protein>
<feature type="compositionally biased region" description="Basic and acidic residues" evidence="1">
    <location>
        <begin position="46"/>
        <end position="55"/>
    </location>
</feature>
<comment type="caution">
    <text evidence="3">The sequence shown here is derived from an EMBL/GenBank/DDBJ whole genome shotgun (WGS) entry which is preliminary data.</text>
</comment>
<feature type="compositionally biased region" description="Polar residues" evidence="1">
    <location>
        <begin position="29"/>
        <end position="45"/>
    </location>
</feature>
<dbReference type="InterPro" id="IPR040256">
    <property type="entry name" value="At4g02000-like"/>
</dbReference>
<feature type="compositionally biased region" description="Basic and acidic residues" evidence="1">
    <location>
        <begin position="1"/>
        <end position="22"/>
    </location>
</feature>